<proteinExistence type="predicted"/>
<dbReference type="Proteomes" id="UP000007590">
    <property type="component" value="Chromosome"/>
</dbReference>
<dbReference type="AlphaFoldDB" id="H8KLN2"/>
<evidence type="ECO:0000313" key="1">
    <source>
        <dbReference type="EMBL" id="AFD09186.1"/>
    </source>
</evidence>
<dbReference type="HOGENOM" id="CLU_2384590_0_0_10"/>
<sequence>MDNLVINDFDKFNSSAIKGKIEKIEIVHHMSSFTILETNERYVFAPYTSDLNENNSFDLFAKKGDLVVKKSYSDTLKLIKGNKTYLYTFRKINQ</sequence>
<evidence type="ECO:0000313" key="2">
    <source>
        <dbReference type="Proteomes" id="UP000007590"/>
    </source>
</evidence>
<protein>
    <submittedName>
        <fullName evidence="1">Uncharacterized protein</fullName>
    </submittedName>
</protein>
<name>H8KLN2_SOLCM</name>
<keyword evidence="2" id="KW-1185">Reference proteome</keyword>
<dbReference type="EMBL" id="CP003349">
    <property type="protein sequence ID" value="AFD09186.1"/>
    <property type="molecule type" value="Genomic_DNA"/>
</dbReference>
<accession>H8KLN2</accession>
<dbReference type="KEGG" id="scn:Solca_4196"/>
<dbReference type="eggNOG" id="ENOG502ZMJK">
    <property type="taxonomic scope" value="Bacteria"/>
</dbReference>
<organism evidence="1 2">
    <name type="scientific">Solitalea canadensis (strain ATCC 29591 / DSM 3403 / JCM 21819 / LMG 8368 / NBRC 15130 / NCIMB 12057 / USAM 9D)</name>
    <name type="common">Flexibacter canadensis</name>
    <dbReference type="NCBI Taxonomy" id="929556"/>
    <lineage>
        <taxon>Bacteria</taxon>
        <taxon>Pseudomonadati</taxon>
        <taxon>Bacteroidota</taxon>
        <taxon>Sphingobacteriia</taxon>
        <taxon>Sphingobacteriales</taxon>
        <taxon>Sphingobacteriaceae</taxon>
        <taxon>Solitalea</taxon>
    </lineage>
</organism>
<gene>
    <name evidence="1" type="ordered locus">Solca_4196</name>
</gene>
<reference evidence="1" key="1">
    <citation type="submission" date="2012-02" db="EMBL/GenBank/DDBJ databases">
        <title>The complete genome of Solitalea canadensis DSM 3403.</title>
        <authorList>
            <consortium name="US DOE Joint Genome Institute (JGI-PGF)"/>
            <person name="Lucas S."/>
            <person name="Copeland A."/>
            <person name="Lapidus A."/>
            <person name="Glavina del Rio T."/>
            <person name="Dalin E."/>
            <person name="Tice H."/>
            <person name="Bruce D."/>
            <person name="Goodwin L."/>
            <person name="Pitluck S."/>
            <person name="Peters L."/>
            <person name="Ovchinnikova G."/>
            <person name="Lu M."/>
            <person name="Kyrpides N."/>
            <person name="Mavromatis K."/>
            <person name="Ivanova N."/>
            <person name="Brettin T."/>
            <person name="Detter J.C."/>
            <person name="Han C."/>
            <person name="Larimer F."/>
            <person name="Land M."/>
            <person name="Hauser L."/>
            <person name="Markowitz V."/>
            <person name="Cheng J.-F."/>
            <person name="Hugenholtz P."/>
            <person name="Woyke T."/>
            <person name="Wu D."/>
            <person name="Spring S."/>
            <person name="Schroeder M."/>
            <person name="Kopitz M."/>
            <person name="Brambilla E."/>
            <person name="Klenk H.-P."/>
            <person name="Eisen J.A."/>
        </authorList>
    </citation>
    <scope>NUCLEOTIDE SEQUENCE</scope>
    <source>
        <strain evidence="1">DSM 3403</strain>
    </source>
</reference>